<dbReference type="Gene3D" id="2.30.42.10">
    <property type="match status" value="1"/>
</dbReference>
<organism evidence="2">
    <name type="scientific">marine metagenome</name>
    <dbReference type="NCBI Taxonomy" id="408172"/>
    <lineage>
        <taxon>unclassified sequences</taxon>
        <taxon>metagenomes</taxon>
        <taxon>ecological metagenomes</taxon>
    </lineage>
</organism>
<gene>
    <name evidence="2" type="ORF">METZ01_LOCUS281264</name>
</gene>
<accession>A0A382KVB8</accession>
<evidence type="ECO:0000259" key="1">
    <source>
        <dbReference type="PROSITE" id="PS50106"/>
    </source>
</evidence>
<reference evidence="2" key="1">
    <citation type="submission" date="2018-05" db="EMBL/GenBank/DDBJ databases">
        <authorList>
            <person name="Lanie J.A."/>
            <person name="Ng W.-L."/>
            <person name="Kazmierczak K.M."/>
            <person name="Andrzejewski T.M."/>
            <person name="Davidsen T.M."/>
            <person name="Wayne K.J."/>
            <person name="Tettelin H."/>
            <person name="Glass J.I."/>
            <person name="Rusch D."/>
            <person name="Podicherti R."/>
            <person name="Tsui H.-C.T."/>
            <person name="Winkler M.E."/>
        </authorList>
    </citation>
    <scope>NUCLEOTIDE SEQUENCE</scope>
</reference>
<evidence type="ECO:0000313" key="2">
    <source>
        <dbReference type="EMBL" id="SVC28410.1"/>
    </source>
</evidence>
<dbReference type="EMBL" id="UINC01083068">
    <property type="protein sequence ID" value="SVC28410.1"/>
    <property type="molecule type" value="Genomic_DNA"/>
</dbReference>
<dbReference type="Gene3D" id="3.40.30.10">
    <property type="entry name" value="Glutaredoxin"/>
    <property type="match status" value="1"/>
</dbReference>
<feature type="non-terminal residue" evidence="2">
    <location>
        <position position="277"/>
    </location>
</feature>
<dbReference type="AlphaFoldDB" id="A0A382KVB8"/>
<proteinExistence type="predicted"/>
<feature type="domain" description="PDZ" evidence="1">
    <location>
        <begin position="217"/>
        <end position="277"/>
    </location>
</feature>
<dbReference type="InterPro" id="IPR036249">
    <property type="entry name" value="Thioredoxin-like_sf"/>
</dbReference>
<dbReference type="Pfam" id="PF13899">
    <property type="entry name" value="Thioredoxin_7"/>
    <property type="match status" value="1"/>
</dbReference>
<dbReference type="PROSITE" id="PS50106">
    <property type="entry name" value="PDZ"/>
    <property type="match status" value="1"/>
</dbReference>
<dbReference type="SUPFAM" id="SSF52833">
    <property type="entry name" value="Thioredoxin-like"/>
    <property type="match status" value="1"/>
</dbReference>
<dbReference type="InterPro" id="IPR036034">
    <property type="entry name" value="PDZ_sf"/>
</dbReference>
<dbReference type="InterPro" id="IPR001478">
    <property type="entry name" value="PDZ"/>
</dbReference>
<name>A0A382KVB8_9ZZZZ</name>
<sequence>MKPAIFPLLTLLLCVALQAAPPLLDRLKDEHARGQKQWIYNDYQKAVAMAEATGKPIFVTFRCVPCEACESFDAEVAKNNQRIKNLAEKQFISLRQVEMKGVDLSQFQFDYDLSWAAMFINADGTVYGRYGTQSAEGADAYNSVESLEKTMRRVLSAHANYASYKKYLTSKRGKPKPYKSAMQMPGLSAQHKEKFQLLTERKNCIHCHNIHDAENNQLKLTNEWSNDALWRYPLPDNIGLIIDPKDGLKISKVITGSPAAKAGLKAGQSIAYINDQL</sequence>
<dbReference type="SUPFAM" id="SSF50156">
    <property type="entry name" value="PDZ domain-like"/>
    <property type="match status" value="1"/>
</dbReference>
<protein>
    <recommendedName>
        <fullName evidence="1">PDZ domain-containing protein</fullName>
    </recommendedName>
</protein>